<dbReference type="EC" id="2.4.1.21" evidence="8"/>
<protein>
    <recommendedName>
        <fullName evidence="8">Glycogen synthase</fullName>
        <ecNumber evidence="8">2.4.1.21</ecNumber>
    </recommendedName>
    <alternativeName>
        <fullName evidence="8">Starch [bacterial glycogen] synthase</fullName>
    </alternativeName>
</protein>
<accession>A0A0M4D354</accession>
<keyword evidence="6 8" id="KW-0808">Transferase</keyword>
<dbReference type="GO" id="GO:0004373">
    <property type="term" value="F:alpha-1,4-glucan glucosyltransferase (UDP-glucose donor) activity"/>
    <property type="evidence" value="ECO:0007669"/>
    <property type="project" value="InterPro"/>
</dbReference>
<reference evidence="10 11" key="1">
    <citation type="submission" date="2015-07" db="EMBL/GenBank/DDBJ databases">
        <title>Isolation and Genomic Characterization of a Novel Halophilic Metal-Reducing Deltaproteobacterium from the Deep Subsurface.</title>
        <authorList>
            <person name="Badalamenti J.P."/>
            <person name="Summers Z.M."/>
            <person name="Gralnick J.A."/>
            <person name="Bond D.R."/>
        </authorList>
    </citation>
    <scope>NUCLEOTIDE SEQUENCE [LARGE SCALE GENOMIC DNA]</scope>
    <source>
        <strain evidence="10 11">WTL</strain>
    </source>
</reference>
<evidence type="ECO:0000256" key="2">
    <source>
        <dbReference type="ARBA" id="ARBA00002764"/>
    </source>
</evidence>
<dbReference type="HAMAP" id="MF_00484">
    <property type="entry name" value="Glycogen_synth"/>
    <property type="match status" value="1"/>
</dbReference>
<name>A0A0M4D354_9BACT</name>
<dbReference type="PANTHER" id="PTHR47786:SF2">
    <property type="entry name" value="GLYCOSYL HYDROLASE FAMILY 13 CATALYTIC DOMAIN-CONTAINING PROTEIN"/>
    <property type="match status" value="1"/>
</dbReference>
<dbReference type="SUPFAM" id="SSF51445">
    <property type="entry name" value="(Trans)glycosidases"/>
    <property type="match status" value="1"/>
</dbReference>
<organism evidence="10 11">
    <name type="scientific">Desulfuromonas soudanensis</name>
    <dbReference type="NCBI Taxonomy" id="1603606"/>
    <lineage>
        <taxon>Bacteria</taxon>
        <taxon>Pseudomonadati</taxon>
        <taxon>Thermodesulfobacteriota</taxon>
        <taxon>Desulfuromonadia</taxon>
        <taxon>Desulfuromonadales</taxon>
        <taxon>Desulfuromonadaceae</taxon>
        <taxon>Desulfuromonas</taxon>
    </lineage>
</organism>
<evidence type="ECO:0000313" key="11">
    <source>
        <dbReference type="Proteomes" id="UP000057158"/>
    </source>
</evidence>
<keyword evidence="11" id="KW-1185">Reference proteome</keyword>
<keyword evidence="7 8" id="KW-0320">Glycogen biosynthesis</keyword>
<dbReference type="Proteomes" id="UP000057158">
    <property type="component" value="Chromosome"/>
</dbReference>
<evidence type="ECO:0000256" key="5">
    <source>
        <dbReference type="ARBA" id="ARBA00022676"/>
    </source>
</evidence>
<dbReference type="InterPro" id="IPR011835">
    <property type="entry name" value="GS/SS"/>
</dbReference>
<dbReference type="Pfam" id="PF00128">
    <property type="entry name" value="Alpha-amylase"/>
    <property type="match status" value="1"/>
</dbReference>
<dbReference type="InterPro" id="IPR006047">
    <property type="entry name" value="GH13_cat_dom"/>
</dbReference>
<gene>
    <name evidence="8" type="primary">glgA</name>
    <name evidence="10" type="ORF">DSOUD_3102</name>
</gene>
<dbReference type="PANTHER" id="PTHR47786">
    <property type="entry name" value="ALPHA-1,4-GLUCAN:MALTOSE-1-PHOSPHATE MALTOSYLTRANSFERASE"/>
    <property type="match status" value="1"/>
</dbReference>
<proteinExistence type="inferred from homology"/>
<evidence type="ECO:0000256" key="4">
    <source>
        <dbReference type="ARBA" id="ARBA00010281"/>
    </source>
</evidence>
<evidence type="ECO:0000256" key="3">
    <source>
        <dbReference type="ARBA" id="ARBA00004964"/>
    </source>
</evidence>
<dbReference type="NCBIfam" id="NF001899">
    <property type="entry name" value="PRK00654.1-2"/>
    <property type="match status" value="1"/>
</dbReference>
<comment type="pathway">
    <text evidence="3 8">Glycan biosynthesis; glycogen biosynthesis.</text>
</comment>
<dbReference type="CDD" id="cd03791">
    <property type="entry name" value="GT5_Glycogen_synthase_DULL1-like"/>
    <property type="match status" value="1"/>
</dbReference>
<dbReference type="UniPathway" id="UPA00164"/>
<dbReference type="STRING" id="1603606.DSOUD_3102"/>
<dbReference type="OrthoDB" id="9808590at2"/>
<evidence type="ECO:0000256" key="8">
    <source>
        <dbReference type="HAMAP-Rule" id="MF_00484"/>
    </source>
</evidence>
<dbReference type="PATRIC" id="fig|1603606.3.peg.3348"/>
<dbReference type="Gene3D" id="3.40.50.2000">
    <property type="entry name" value="Glycogen Phosphorylase B"/>
    <property type="match status" value="2"/>
</dbReference>
<evidence type="ECO:0000256" key="1">
    <source>
        <dbReference type="ARBA" id="ARBA00001478"/>
    </source>
</evidence>
<dbReference type="Pfam" id="PF08323">
    <property type="entry name" value="Glyco_transf_5"/>
    <property type="match status" value="1"/>
</dbReference>
<dbReference type="GO" id="GO:0005978">
    <property type="term" value="P:glycogen biosynthetic process"/>
    <property type="evidence" value="ECO:0007669"/>
    <property type="project" value="UniProtKB-UniRule"/>
</dbReference>
<dbReference type="Gene3D" id="3.20.20.80">
    <property type="entry name" value="Glycosidases"/>
    <property type="match status" value="1"/>
</dbReference>
<dbReference type="GO" id="GO:0009011">
    <property type="term" value="F:alpha-1,4-glucan glucosyltransferase (ADP-glucose donor) activity"/>
    <property type="evidence" value="ECO:0007669"/>
    <property type="project" value="UniProtKB-UniRule"/>
</dbReference>
<comment type="similarity">
    <text evidence="4 8">Belongs to the glycosyltransferase 1 family. Bacterial/plant glycogen synthase subfamily.</text>
</comment>
<feature type="domain" description="Glycosyl hydrolase family 13 catalytic" evidence="9">
    <location>
        <begin position="283"/>
        <end position="695"/>
    </location>
</feature>
<dbReference type="SMART" id="SM00642">
    <property type="entry name" value="Aamy"/>
    <property type="match status" value="1"/>
</dbReference>
<dbReference type="KEGG" id="des:DSOUD_3102"/>
<feature type="binding site" evidence="8">
    <location>
        <position position="1163"/>
    </location>
    <ligand>
        <name>ADP-alpha-D-glucose</name>
        <dbReference type="ChEBI" id="CHEBI:57498"/>
    </ligand>
</feature>
<comment type="function">
    <text evidence="2 8">Synthesizes alpha-1,4-glucan chains using ADP-glucose.</text>
</comment>
<evidence type="ECO:0000259" key="9">
    <source>
        <dbReference type="SMART" id="SM00642"/>
    </source>
</evidence>
<dbReference type="SUPFAM" id="SSF53756">
    <property type="entry name" value="UDP-Glycosyltransferase/glycogen phosphorylase"/>
    <property type="match status" value="1"/>
</dbReference>
<dbReference type="EMBL" id="CP010802">
    <property type="protein sequence ID" value="ALC17827.1"/>
    <property type="molecule type" value="Genomic_DNA"/>
</dbReference>
<dbReference type="InterPro" id="IPR001296">
    <property type="entry name" value="Glyco_trans_1"/>
</dbReference>
<evidence type="ECO:0000313" key="10">
    <source>
        <dbReference type="EMBL" id="ALC17827.1"/>
    </source>
</evidence>
<keyword evidence="5 8" id="KW-0328">Glycosyltransferase</keyword>
<evidence type="ECO:0000256" key="7">
    <source>
        <dbReference type="ARBA" id="ARBA00023056"/>
    </source>
</evidence>
<dbReference type="InterPro" id="IPR017853">
    <property type="entry name" value="GH"/>
</dbReference>
<sequence length="1631" mass="183526">MTEANPNPRPYFPLGLQISREARRLFTLDDLLETRHPTIYALRLLSSALQDKEGGPKASAGELYLLSLLGEACRLVVGHYLAARHCRVDRGEIAVRERRVFLPPLTTALHSFVALYPPSPILGPDDFLQDAAGRLQTVIELFLLATQMDNPAAAPLSPLFDDAPLRERSAYREVLQELDRELAGENVPGVFGGSLLDLLSAPAKKAPHSLSAQLDYVRRTWGSFLPADFLRAILTASDLQGEEEAVRGFGPGPARAPHFRGDEREAFSADADWMTNAVLVAKTIYVWLDQLSRKYRREITTLDRIPDEELDLLVRWGFNALWLIGIWERSPASQEIKRRMGNPEAVSSAYSLYDYVTAADLGGEAALGDLRRRCEARGIRLACDVVPNHTGIYSRWTREHPDWFVQVDTPPFPAYRFTGPDLSGDPAIVLQIEDGYWTHSDAAVVFCHRDRASGRVRYLYHGNDGTHMPWNDTAQLNFLIPEVREAVIRTILHVARTFRIIRFDAAMTLAKKHFQRLWFPQPGGGAGVPSRAEHWMSREAFEEVFPTEFWREVVDRVAAEAPDTLLLAEAFWLMEGFFVRTLGMHRVYNSAFMHMLKSEENGKYRGVVKEILGFNREILKRFVNFMNNPDEETAVEQFGRGDKYFGVAVLLATLPGTPMFGHGQVEGLQEKYGMEYRRAYWDEVPDEAFIRHHERQIAPLLHRRHLFSDARHFVLYDFESGGAVNEDVFAYSNRCGDERSLVVYHNRHGETGGWLRRGVSQNPVPLAGELGLRSEPDRYCRFRDHRSGLEYLHSSRQLFEEGLYLFLGPYQYHVFLDIREFADSTGVWGELCRNLDGRPVPNLDQELRRLRLAPLLAELDRTLAVRRREELAALLSPGRSAAERTRGFNRFAGQLAVFLHTLSRFTGTEGNPDALAQALLRELADLCTLLALDGEGGEDQLALKLLKCSLGEGRQGELPPRLTAVFLPYLALHRIGELAENGTPELSAAWLEEYLLGEELQRLLPSETAPLDALLVKILTRHQKAWEAEGGPADFARLLNDEDVQGFLEVHPFEGTHWFSRERLEELSDALFVVSALSGAAPPLTGTGLMDKLRRLHALSSAVCQKAEAADYRFDPFRDLLCASRGDRGDSPDPVSPRKARRVRKTPAMKILLVASEVAPYAKTGGLADVAGSLPTALRQLGHDVRIILPCYQTVEEKHSLRKGRKSVEVEIGGRMHKGMLRQHSLEGVPVYFIENREFFHREGLYGTAEGDYPDNGERFGFFCRAVLALLRRLDFRPDVLHLNDWQTGLIPVLLKTELRDDPFYRTIGTLMTIHNLGYQGLFPPEVLPLLGLAPQLGTPEGLEYFGKISFLKGGVIYSDLLNTVSPTYCREIQTPQMGHGFDGILARRSKALHGILNGLDTRLWNPALDPALARAYDENDLRGKGANKKALQAQLGLETDPSIPLVAMVTRLDTQKGLDLVEDAWERLLERPLQFVLIGSGEQIHTERFARLKDRYPGRVSINLAFDDTLSRRIYAGSDLFLMPSHYEPCGLGQLIALRYGSVPVVRKTGGLADTVIDPAENPRQANGFTFTEATADALLGALDAALALYGDRRNWLKLVKRGMSQDFSWRGSAERYLELYRRIMEGKRV</sequence>
<comment type="catalytic activity">
    <reaction evidence="1 8">
        <text>[(1-&gt;4)-alpha-D-glucosyl](n) + ADP-alpha-D-glucose = [(1-&gt;4)-alpha-D-glucosyl](n+1) + ADP + H(+)</text>
        <dbReference type="Rhea" id="RHEA:18189"/>
        <dbReference type="Rhea" id="RHEA-COMP:9584"/>
        <dbReference type="Rhea" id="RHEA-COMP:9587"/>
        <dbReference type="ChEBI" id="CHEBI:15378"/>
        <dbReference type="ChEBI" id="CHEBI:15444"/>
        <dbReference type="ChEBI" id="CHEBI:57498"/>
        <dbReference type="ChEBI" id="CHEBI:456216"/>
        <dbReference type="EC" id="2.4.1.21"/>
    </reaction>
</comment>
<dbReference type="InterPro" id="IPR013534">
    <property type="entry name" value="Starch_synth_cat_dom"/>
</dbReference>
<dbReference type="NCBIfam" id="TIGR02095">
    <property type="entry name" value="glgA"/>
    <property type="match status" value="1"/>
</dbReference>
<dbReference type="Pfam" id="PF00534">
    <property type="entry name" value="Glycos_transf_1"/>
    <property type="match status" value="1"/>
</dbReference>
<evidence type="ECO:0000256" key="6">
    <source>
        <dbReference type="ARBA" id="ARBA00022679"/>
    </source>
</evidence>